<dbReference type="AlphaFoldDB" id="A0A1M6K9B7"/>
<dbReference type="PANTHER" id="PTHR37313:SF2">
    <property type="entry name" value="UPF0749 PROTEIN YLXX"/>
    <property type="match status" value="1"/>
</dbReference>
<name>A0A1M6K9B7_9FIRM</name>
<sequence length="238" mass="26973">MVKTHKILMFVVFLLLGMLITLQFRGILQNNEGQMSIKELAASLEAEEAEGRRLLEELNNLEAEWSQLLNNIGSRQRDPEIMALINQRDYEYFRAGLTNVRGNGIVITMQDAQTAGSGDIEDYIIHDADITGILNELRINGAEAISINGERILGTSKLVCAGPTIFLNKSRYPPPYVIKAIGDPDILYDAIDQLPNVAIMRIYGIRIDIRKEYDMVIEKYRLYESVDEWLSHLEVVSE</sequence>
<keyword evidence="3" id="KW-1133">Transmembrane helix</keyword>
<gene>
    <name evidence="4" type="ORF">SAMN05444373_10716</name>
</gene>
<evidence type="ECO:0000313" key="4">
    <source>
        <dbReference type="EMBL" id="SHJ55524.1"/>
    </source>
</evidence>
<keyword evidence="2" id="KW-0175">Coiled coil</keyword>
<dbReference type="Pfam" id="PF05949">
    <property type="entry name" value="DUF881"/>
    <property type="match status" value="1"/>
</dbReference>
<reference evidence="4 5" key="1">
    <citation type="submission" date="2016-11" db="EMBL/GenBank/DDBJ databases">
        <authorList>
            <person name="Varghese N."/>
            <person name="Submissions S."/>
        </authorList>
    </citation>
    <scope>NUCLEOTIDE SEQUENCE [LARGE SCALE GENOMIC DNA]</scope>
    <source>
        <strain evidence="4 5">DSM 19027</strain>
    </source>
</reference>
<evidence type="ECO:0000256" key="2">
    <source>
        <dbReference type="SAM" id="Coils"/>
    </source>
</evidence>
<dbReference type="PANTHER" id="PTHR37313">
    <property type="entry name" value="UPF0749 PROTEIN RV1825"/>
    <property type="match status" value="1"/>
</dbReference>
<dbReference type="Gene3D" id="3.30.70.1880">
    <property type="entry name" value="Protein of unknown function DUF881"/>
    <property type="match status" value="1"/>
</dbReference>
<keyword evidence="3" id="KW-0472">Membrane</keyword>
<evidence type="ECO:0000313" key="5">
    <source>
        <dbReference type="Proteomes" id="UP000324781"/>
    </source>
</evidence>
<proteinExistence type="inferred from homology"/>
<dbReference type="RefSeq" id="WP_149679655.1">
    <property type="nucleotide sequence ID" value="NZ_FQZP01000071.1"/>
</dbReference>
<dbReference type="InterPro" id="IPR010273">
    <property type="entry name" value="DUF881"/>
</dbReference>
<accession>A0A1M6K9B7</accession>
<feature type="coiled-coil region" evidence="2">
    <location>
        <begin position="37"/>
        <end position="71"/>
    </location>
</feature>
<keyword evidence="5" id="KW-1185">Reference proteome</keyword>
<evidence type="ECO:0000256" key="3">
    <source>
        <dbReference type="SAM" id="Phobius"/>
    </source>
</evidence>
<feature type="transmembrane region" description="Helical" evidence="3">
    <location>
        <begin position="7"/>
        <end position="28"/>
    </location>
</feature>
<comment type="similarity">
    <text evidence="1">Belongs to the UPF0749 family.</text>
</comment>
<protein>
    <submittedName>
        <fullName evidence="4">Uncharacterized conserved protein YlxW, UPF0749 family</fullName>
    </submittedName>
</protein>
<keyword evidence="3" id="KW-0812">Transmembrane</keyword>
<evidence type="ECO:0000256" key="1">
    <source>
        <dbReference type="ARBA" id="ARBA00009108"/>
    </source>
</evidence>
<dbReference type="Proteomes" id="UP000324781">
    <property type="component" value="Unassembled WGS sequence"/>
</dbReference>
<dbReference type="OrthoDB" id="9776196at2"/>
<organism evidence="4 5">
    <name type="scientific">Thermoclostridium caenicola</name>
    <dbReference type="NCBI Taxonomy" id="659425"/>
    <lineage>
        <taxon>Bacteria</taxon>
        <taxon>Bacillati</taxon>
        <taxon>Bacillota</taxon>
        <taxon>Clostridia</taxon>
        <taxon>Eubacteriales</taxon>
        <taxon>Oscillospiraceae</taxon>
        <taxon>Thermoclostridium</taxon>
    </lineage>
</organism>
<dbReference type="EMBL" id="FQZP01000071">
    <property type="protein sequence ID" value="SHJ55524.1"/>
    <property type="molecule type" value="Genomic_DNA"/>
</dbReference>